<gene>
    <name evidence="3" type="ORF">PICMEDRAFT_71147</name>
</gene>
<dbReference type="GO" id="GO:0006364">
    <property type="term" value="P:rRNA processing"/>
    <property type="evidence" value="ECO:0007669"/>
    <property type="project" value="InterPro"/>
</dbReference>
<organism evidence="3 4">
    <name type="scientific">Pichia membranifaciens NRRL Y-2026</name>
    <dbReference type="NCBI Taxonomy" id="763406"/>
    <lineage>
        <taxon>Eukaryota</taxon>
        <taxon>Fungi</taxon>
        <taxon>Dikarya</taxon>
        <taxon>Ascomycota</taxon>
        <taxon>Saccharomycotina</taxon>
        <taxon>Pichiomycetes</taxon>
        <taxon>Pichiales</taxon>
        <taxon>Pichiaceae</taxon>
        <taxon>Pichia</taxon>
    </lineage>
</organism>
<evidence type="ECO:0000313" key="3">
    <source>
        <dbReference type="EMBL" id="ODQ47020.1"/>
    </source>
</evidence>
<feature type="compositionally biased region" description="Acidic residues" evidence="1">
    <location>
        <begin position="237"/>
        <end position="248"/>
    </location>
</feature>
<feature type="compositionally biased region" description="Basic and acidic residues" evidence="1">
    <location>
        <begin position="443"/>
        <end position="470"/>
    </location>
</feature>
<dbReference type="PANTHER" id="PTHR12202:SF0">
    <property type="entry name" value="ESF1 HOMOLOG"/>
    <property type="match status" value="1"/>
</dbReference>
<evidence type="ECO:0000256" key="1">
    <source>
        <dbReference type="SAM" id="MobiDB-lite"/>
    </source>
</evidence>
<feature type="compositionally biased region" description="Basic and acidic residues" evidence="1">
    <location>
        <begin position="62"/>
        <end position="83"/>
    </location>
</feature>
<feature type="compositionally biased region" description="Basic and acidic residues" evidence="1">
    <location>
        <begin position="545"/>
        <end position="558"/>
    </location>
</feature>
<evidence type="ECO:0000313" key="4">
    <source>
        <dbReference type="Proteomes" id="UP000094455"/>
    </source>
</evidence>
<dbReference type="OrthoDB" id="431825at2759"/>
<feature type="domain" description="ESF1 RRM" evidence="2">
    <location>
        <begin position="167"/>
        <end position="336"/>
    </location>
</feature>
<sequence>MAKGERGMDDPRFSKVFSDPRFRTVKKKDLKVTLDDRFNKKDLKKEFSLLKSTAKVDKYGRKISKDDGSSVIDNLDKYYTDKHEEEEEEEENDYAKADDYGNDDDASSSLSDSEDVKADPLAKARGLLEDATSASDLDSSDEEVSELEEIPSSDVEETENIPEQDPTTRIAAVNLDWDHLNSTDLFATFSSFLPQDGHIKSVTIYKSEYGKQRIADEELNGPPREIFRKNLGNKSGDDDDDDDDDDEDLDLAKASKKLVQENNGEDEGFDSSELRKYQLQRLRYYYAIIEFNNLNSAEEVYKKCDNTEYESSGNFFDLRYVPTDMEFDEADIRDVCEKLPSNYQPIEFSTDSLRNSKPKLTWDETPIERVQILSKSFKKGELDDLDLKNYLASDSDEEVQDESISKYKQLVGGAGLNSVGKAGEEDSDSDVDMEFTFTPGKSSTEDSTEKESLKEGKSTIEKLREKEKERRKARKQQVKELKREAQSSKNKGKKNRPDTEEDKEDDLKIEQIGTEGKELHHFNIKDIEKLEKLKGKKNKFKNKRQRELEKELESRLEDSNQGSLEVDDRFAEMIDSHAFVGGSKLLQQERKKRKKMNKVIKK</sequence>
<dbReference type="Pfam" id="PF25121">
    <property type="entry name" value="RRM_ESF1"/>
    <property type="match status" value="1"/>
</dbReference>
<dbReference type="PANTHER" id="PTHR12202">
    <property type="entry name" value="ESF1 HOMOLOG"/>
    <property type="match status" value="1"/>
</dbReference>
<feature type="region of interest" description="Disordered" evidence="1">
    <location>
        <begin position="62"/>
        <end position="169"/>
    </location>
</feature>
<feature type="compositionally biased region" description="Basic residues" evidence="1">
    <location>
        <begin position="534"/>
        <end position="544"/>
    </location>
</feature>
<dbReference type="AlphaFoldDB" id="A0A1E3NLM1"/>
<accession>A0A1E3NLM1</accession>
<feature type="compositionally biased region" description="Basic and acidic residues" evidence="1">
    <location>
        <begin position="477"/>
        <end position="486"/>
    </location>
</feature>
<evidence type="ECO:0000259" key="2">
    <source>
        <dbReference type="Pfam" id="PF25121"/>
    </source>
</evidence>
<dbReference type="EMBL" id="KV454002">
    <property type="protein sequence ID" value="ODQ47020.1"/>
    <property type="molecule type" value="Genomic_DNA"/>
</dbReference>
<dbReference type="InterPro" id="IPR039754">
    <property type="entry name" value="Esf1"/>
</dbReference>
<dbReference type="STRING" id="763406.A0A1E3NLM1"/>
<feature type="region of interest" description="Disordered" evidence="1">
    <location>
        <begin position="534"/>
        <end position="562"/>
    </location>
</feature>
<feature type="compositionally biased region" description="Basic and acidic residues" evidence="1">
    <location>
        <begin position="505"/>
        <end position="514"/>
    </location>
</feature>
<feature type="compositionally biased region" description="Basic and acidic residues" evidence="1">
    <location>
        <begin position="114"/>
        <end position="128"/>
    </location>
</feature>
<feature type="region of interest" description="Disordered" evidence="1">
    <location>
        <begin position="214"/>
        <end position="248"/>
    </location>
</feature>
<dbReference type="Proteomes" id="UP000094455">
    <property type="component" value="Unassembled WGS sequence"/>
</dbReference>
<keyword evidence="4" id="KW-1185">Reference proteome</keyword>
<feature type="compositionally biased region" description="Acidic residues" evidence="1">
    <location>
        <begin position="138"/>
        <end position="162"/>
    </location>
</feature>
<protein>
    <recommendedName>
        <fullName evidence="2">ESF1 RRM domain-containing protein</fullName>
    </recommendedName>
</protein>
<name>A0A1E3NLM1_9ASCO</name>
<feature type="region of interest" description="Disordered" evidence="1">
    <location>
        <begin position="418"/>
        <end position="514"/>
    </location>
</feature>
<reference evidence="3 4" key="1">
    <citation type="journal article" date="2016" name="Proc. Natl. Acad. Sci. U.S.A.">
        <title>Comparative genomics of biotechnologically important yeasts.</title>
        <authorList>
            <person name="Riley R."/>
            <person name="Haridas S."/>
            <person name="Wolfe K.H."/>
            <person name="Lopes M.R."/>
            <person name="Hittinger C.T."/>
            <person name="Goeker M."/>
            <person name="Salamov A.A."/>
            <person name="Wisecaver J.H."/>
            <person name="Long T.M."/>
            <person name="Calvey C.H."/>
            <person name="Aerts A.L."/>
            <person name="Barry K.W."/>
            <person name="Choi C."/>
            <person name="Clum A."/>
            <person name="Coughlan A.Y."/>
            <person name="Deshpande S."/>
            <person name="Douglass A.P."/>
            <person name="Hanson S.J."/>
            <person name="Klenk H.-P."/>
            <person name="LaButti K.M."/>
            <person name="Lapidus A."/>
            <person name="Lindquist E.A."/>
            <person name="Lipzen A.M."/>
            <person name="Meier-Kolthoff J.P."/>
            <person name="Ohm R.A."/>
            <person name="Otillar R.P."/>
            <person name="Pangilinan J.L."/>
            <person name="Peng Y."/>
            <person name="Rokas A."/>
            <person name="Rosa C.A."/>
            <person name="Scheuner C."/>
            <person name="Sibirny A.A."/>
            <person name="Slot J.C."/>
            <person name="Stielow J.B."/>
            <person name="Sun H."/>
            <person name="Kurtzman C.P."/>
            <person name="Blackwell M."/>
            <person name="Grigoriev I.V."/>
            <person name="Jeffries T.W."/>
        </authorList>
    </citation>
    <scope>NUCLEOTIDE SEQUENCE [LARGE SCALE GENOMIC DNA]</scope>
    <source>
        <strain evidence="3 4">NRRL Y-2026</strain>
    </source>
</reference>
<dbReference type="RefSeq" id="XP_019018133.1">
    <property type="nucleotide sequence ID" value="XM_019163841.1"/>
</dbReference>
<dbReference type="GO" id="GO:0003723">
    <property type="term" value="F:RNA binding"/>
    <property type="evidence" value="ECO:0007669"/>
    <property type="project" value="TreeGrafter"/>
</dbReference>
<proteinExistence type="predicted"/>
<dbReference type="InterPro" id="IPR056750">
    <property type="entry name" value="RRM_ESF1"/>
</dbReference>
<dbReference type="GeneID" id="30180528"/>